<dbReference type="Proteomes" id="UP001218218">
    <property type="component" value="Unassembled WGS sequence"/>
</dbReference>
<comment type="caution">
    <text evidence="2">The sequence shown here is derived from an EMBL/GenBank/DDBJ whole genome shotgun (WGS) entry which is preliminary data.</text>
</comment>
<organism evidence="2 3">
    <name type="scientific">Mycena albidolilacea</name>
    <dbReference type="NCBI Taxonomy" id="1033008"/>
    <lineage>
        <taxon>Eukaryota</taxon>
        <taxon>Fungi</taxon>
        <taxon>Dikarya</taxon>
        <taxon>Basidiomycota</taxon>
        <taxon>Agaricomycotina</taxon>
        <taxon>Agaricomycetes</taxon>
        <taxon>Agaricomycetidae</taxon>
        <taxon>Agaricales</taxon>
        <taxon>Marasmiineae</taxon>
        <taxon>Mycenaceae</taxon>
        <taxon>Mycena</taxon>
    </lineage>
</organism>
<gene>
    <name evidence="2" type="ORF">DFH08DRAFT_974046</name>
</gene>
<accession>A0AAD7ECQ5</accession>
<feature type="compositionally biased region" description="Basic and acidic residues" evidence="1">
    <location>
        <begin position="115"/>
        <end position="128"/>
    </location>
</feature>
<reference evidence="2" key="1">
    <citation type="submission" date="2023-03" db="EMBL/GenBank/DDBJ databases">
        <title>Massive genome expansion in bonnet fungi (Mycena s.s.) driven by repeated elements and novel gene families across ecological guilds.</title>
        <authorList>
            <consortium name="Lawrence Berkeley National Laboratory"/>
            <person name="Harder C.B."/>
            <person name="Miyauchi S."/>
            <person name="Viragh M."/>
            <person name="Kuo A."/>
            <person name="Thoen E."/>
            <person name="Andreopoulos B."/>
            <person name="Lu D."/>
            <person name="Skrede I."/>
            <person name="Drula E."/>
            <person name="Henrissat B."/>
            <person name="Morin E."/>
            <person name="Kohler A."/>
            <person name="Barry K."/>
            <person name="LaButti K."/>
            <person name="Morin E."/>
            <person name="Salamov A."/>
            <person name="Lipzen A."/>
            <person name="Mereny Z."/>
            <person name="Hegedus B."/>
            <person name="Baldrian P."/>
            <person name="Stursova M."/>
            <person name="Weitz H."/>
            <person name="Taylor A."/>
            <person name="Grigoriev I.V."/>
            <person name="Nagy L.G."/>
            <person name="Martin F."/>
            <person name="Kauserud H."/>
        </authorList>
    </citation>
    <scope>NUCLEOTIDE SEQUENCE</scope>
    <source>
        <strain evidence="2">CBHHK002</strain>
    </source>
</reference>
<evidence type="ECO:0000313" key="3">
    <source>
        <dbReference type="Proteomes" id="UP001218218"/>
    </source>
</evidence>
<evidence type="ECO:0000256" key="1">
    <source>
        <dbReference type="SAM" id="MobiDB-lite"/>
    </source>
</evidence>
<dbReference type="EMBL" id="JARIHO010000076">
    <property type="protein sequence ID" value="KAJ7310888.1"/>
    <property type="molecule type" value="Genomic_DNA"/>
</dbReference>
<evidence type="ECO:0000313" key="2">
    <source>
        <dbReference type="EMBL" id="KAJ7310888.1"/>
    </source>
</evidence>
<dbReference type="AlphaFoldDB" id="A0AAD7ECQ5"/>
<protein>
    <submittedName>
        <fullName evidence="2">Uncharacterized protein</fullName>
    </submittedName>
</protein>
<name>A0AAD7ECQ5_9AGAR</name>
<feature type="compositionally biased region" description="Basic residues" evidence="1">
    <location>
        <begin position="129"/>
        <end position="139"/>
    </location>
</feature>
<proteinExistence type="predicted"/>
<feature type="region of interest" description="Disordered" evidence="1">
    <location>
        <begin position="77"/>
        <end position="139"/>
    </location>
</feature>
<sequence>MNDHGAWLQLRRLFRRLSVMTALHGTARLQQSYRCNFCPSINHPTGLCPFPRLPGWLGPTPDTITALVEASRQAAAKAQELIQGNTAPGPSGSAHRAGGPGGRGNNNTNNKKGRKDGGKGKKGGDAKGKGRHREHNTFF</sequence>
<keyword evidence="3" id="KW-1185">Reference proteome</keyword>